<keyword evidence="7" id="KW-1133">Transmembrane helix</keyword>
<evidence type="ECO:0000256" key="2">
    <source>
        <dbReference type="ARBA" id="ARBA00022448"/>
    </source>
</evidence>
<dbReference type="Gene3D" id="2.30.30.830">
    <property type="match status" value="1"/>
</dbReference>
<gene>
    <name evidence="11" type="ORF">H0I39_05330</name>
</gene>
<feature type="compositionally biased region" description="Low complexity" evidence="9">
    <location>
        <begin position="155"/>
        <end position="177"/>
    </location>
</feature>
<protein>
    <submittedName>
        <fullName evidence="11">General secretion pathway protein C</fullName>
    </submittedName>
</protein>
<keyword evidence="5" id="KW-0812">Transmembrane</keyword>
<feature type="domain" description="Type II secretion system protein GspC N-terminal" evidence="10">
    <location>
        <begin position="68"/>
        <end position="145"/>
    </location>
</feature>
<dbReference type="Proteomes" id="UP000589716">
    <property type="component" value="Unassembled WGS sequence"/>
</dbReference>
<keyword evidence="2" id="KW-0813">Transport</keyword>
<comment type="subcellular location">
    <subcellularLocation>
        <location evidence="1">Cell inner membrane</location>
    </subcellularLocation>
</comment>
<name>A0A853IW21_9BURK</name>
<evidence type="ECO:0000256" key="7">
    <source>
        <dbReference type="ARBA" id="ARBA00022989"/>
    </source>
</evidence>
<keyword evidence="6" id="KW-0653">Protein transport</keyword>
<evidence type="ECO:0000256" key="5">
    <source>
        <dbReference type="ARBA" id="ARBA00022692"/>
    </source>
</evidence>
<evidence type="ECO:0000313" key="11">
    <source>
        <dbReference type="EMBL" id="NZA01330.1"/>
    </source>
</evidence>
<evidence type="ECO:0000256" key="3">
    <source>
        <dbReference type="ARBA" id="ARBA00022475"/>
    </source>
</evidence>
<dbReference type="GO" id="GO:0015031">
    <property type="term" value="P:protein transport"/>
    <property type="evidence" value="ECO:0007669"/>
    <property type="project" value="UniProtKB-KW"/>
</dbReference>
<dbReference type="InterPro" id="IPR024961">
    <property type="entry name" value="T2SS_GspC_N"/>
</dbReference>
<accession>A0A853IW21</accession>
<evidence type="ECO:0000313" key="12">
    <source>
        <dbReference type="Proteomes" id="UP000589716"/>
    </source>
</evidence>
<keyword evidence="3" id="KW-1003">Cell membrane</keyword>
<feature type="region of interest" description="Disordered" evidence="9">
    <location>
        <begin position="150"/>
        <end position="197"/>
    </location>
</feature>
<evidence type="ECO:0000256" key="1">
    <source>
        <dbReference type="ARBA" id="ARBA00004533"/>
    </source>
</evidence>
<evidence type="ECO:0000259" key="10">
    <source>
        <dbReference type="Pfam" id="PF11356"/>
    </source>
</evidence>
<keyword evidence="4" id="KW-0997">Cell inner membrane</keyword>
<comment type="caution">
    <text evidence="11">The sequence shown here is derived from an EMBL/GenBank/DDBJ whole genome shotgun (WGS) entry which is preliminary data.</text>
</comment>
<reference evidence="11 12" key="1">
    <citation type="submission" date="2020-07" db="EMBL/GenBank/DDBJ databases">
        <authorList>
            <person name="Maaloum M."/>
        </authorList>
    </citation>
    <scope>NUCLEOTIDE SEQUENCE [LARGE SCALE GENOMIC DNA]</scope>
    <source>
        <strain evidence="11 12">GCS-AN-3</strain>
    </source>
</reference>
<dbReference type="EMBL" id="JACCKX010000001">
    <property type="protein sequence ID" value="NZA01330.1"/>
    <property type="molecule type" value="Genomic_DNA"/>
</dbReference>
<dbReference type="Pfam" id="PF11356">
    <property type="entry name" value="T2SSC"/>
    <property type="match status" value="1"/>
</dbReference>
<evidence type="ECO:0000256" key="6">
    <source>
        <dbReference type="ARBA" id="ARBA00022927"/>
    </source>
</evidence>
<keyword evidence="12" id="KW-1185">Reference proteome</keyword>
<sequence>MKGRLSPRLTAGLLTLAIWALAAGSALFWGLRLGSGPMRPDAAVAGGPPPGGVTVDTRTVARALGATEAPAASAAPAPDVVGRLALRGIVTHDGRGAALIAVDGKPPRPVRVGATLDGVEGGWTVRSVSPQAVVIAADGREARLEMPPLSQRSSAGDAVAPARPAPGAVPFTPAIGTLPPPGVPPGAIAPTPRPPQP</sequence>
<dbReference type="RefSeq" id="WP_180549819.1">
    <property type="nucleotide sequence ID" value="NZ_JACCKX010000001.1"/>
</dbReference>
<evidence type="ECO:0000256" key="9">
    <source>
        <dbReference type="SAM" id="MobiDB-lite"/>
    </source>
</evidence>
<proteinExistence type="predicted"/>
<evidence type="ECO:0000256" key="8">
    <source>
        <dbReference type="ARBA" id="ARBA00023136"/>
    </source>
</evidence>
<keyword evidence="8" id="KW-0472">Membrane</keyword>
<organism evidence="11 12">
    <name type="scientific">Ottowia beijingensis</name>
    <dbReference type="NCBI Taxonomy" id="1207057"/>
    <lineage>
        <taxon>Bacteria</taxon>
        <taxon>Pseudomonadati</taxon>
        <taxon>Pseudomonadota</taxon>
        <taxon>Betaproteobacteria</taxon>
        <taxon>Burkholderiales</taxon>
        <taxon>Comamonadaceae</taxon>
        <taxon>Ottowia</taxon>
    </lineage>
</organism>
<dbReference type="GO" id="GO:0005886">
    <property type="term" value="C:plasma membrane"/>
    <property type="evidence" value="ECO:0007669"/>
    <property type="project" value="UniProtKB-SubCell"/>
</dbReference>
<evidence type="ECO:0000256" key="4">
    <source>
        <dbReference type="ARBA" id="ARBA00022519"/>
    </source>
</evidence>
<dbReference type="AlphaFoldDB" id="A0A853IW21"/>